<feature type="signal peptide" evidence="18">
    <location>
        <begin position="1"/>
        <end position="19"/>
    </location>
</feature>
<accession>A0A9W9SCW0</accession>
<keyword evidence="7" id="KW-0858">Xylan degradation</keyword>
<evidence type="ECO:0000256" key="3">
    <source>
        <dbReference type="ARBA" id="ARBA00004834"/>
    </source>
</evidence>
<feature type="active site" description="Proton donor" evidence="16">
    <location>
        <position position="208"/>
    </location>
</feature>
<evidence type="ECO:0000256" key="11">
    <source>
        <dbReference type="ARBA" id="ARBA00023277"/>
    </source>
</evidence>
<keyword evidence="9 15" id="KW-0378">Hydrolase</keyword>
<dbReference type="GO" id="GO:0046558">
    <property type="term" value="F:arabinan endo-1,5-alpha-L-arabinosidase activity"/>
    <property type="evidence" value="ECO:0007669"/>
    <property type="project" value="UniProtKB-EC"/>
</dbReference>
<evidence type="ECO:0000313" key="19">
    <source>
        <dbReference type="EMBL" id="KAJ5376296.1"/>
    </source>
</evidence>
<comment type="function">
    <text evidence="14">Endo-1,5-alpha-L-arabinanase involved in degradation of pectin. Its preferred substrate is linear 1,5-alpha-L-arabinan.</text>
</comment>
<keyword evidence="6" id="KW-0964">Secreted</keyword>
<evidence type="ECO:0000256" key="7">
    <source>
        <dbReference type="ARBA" id="ARBA00022651"/>
    </source>
</evidence>
<evidence type="ECO:0000256" key="6">
    <source>
        <dbReference type="ARBA" id="ARBA00022525"/>
    </source>
</evidence>
<keyword evidence="20" id="KW-1185">Reference proteome</keyword>
<evidence type="ECO:0000256" key="13">
    <source>
        <dbReference type="ARBA" id="ARBA00023326"/>
    </source>
</evidence>
<keyword evidence="10" id="KW-0325">Glycoprotein</keyword>
<evidence type="ECO:0000256" key="12">
    <source>
        <dbReference type="ARBA" id="ARBA00023295"/>
    </source>
</evidence>
<dbReference type="SUPFAM" id="SSF75005">
    <property type="entry name" value="Arabinanase/levansucrase/invertase"/>
    <property type="match status" value="1"/>
</dbReference>
<proteinExistence type="inferred from homology"/>
<feature type="active site" description="Proton acceptor" evidence="16">
    <location>
        <position position="42"/>
    </location>
</feature>
<sequence>MVVTLFGLCVATLAIPSMARIAPRDSTYPAPGPCMGNCWTHDPSMIQRSIDSMYFRFSTGPGVNTMVSPDLEGPWEDWGPALPKGSIIQLDGVDDMDIWAPDLHYADDTYYMYYVVSKLGTQTSEIGVATSKSMDPGTWTDHGVIGLPPNSAYNRIDPNWITIDGKQYLQFGSYWEDLFQVELDTPLQVSSQTPHQLAYNASLDHREEASFMFQHGDYYYLLFSGGVAGSYTADYPAQGEEYRIHMCRSTSGTRDFVDKAGVSCLDSGGTILLESHDQIYAPGGQGVLNDQDNGLVLYYQYYPLSLKEAGGDGVAGFLYGWNKLGWQDDWPYVMATDGY</sequence>
<feature type="chain" id="PRO_5040885121" description="Arabinan endo-1,5-alpha-L-arabinosidase" evidence="18">
    <location>
        <begin position="20"/>
        <end position="339"/>
    </location>
</feature>
<evidence type="ECO:0000256" key="9">
    <source>
        <dbReference type="ARBA" id="ARBA00022801"/>
    </source>
</evidence>
<keyword evidence="11" id="KW-0119">Carbohydrate metabolism</keyword>
<evidence type="ECO:0000313" key="20">
    <source>
        <dbReference type="Proteomes" id="UP001147747"/>
    </source>
</evidence>
<dbReference type="OrthoDB" id="195678at2759"/>
<name>A0A9W9SCW0_9EURO</name>
<gene>
    <name evidence="19" type="ORF">N7509_013182</name>
</gene>
<dbReference type="Proteomes" id="UP001147747">
    <property type="component" value="Unassembled WGS sequence"/>
</dbReference>
<keyword evidence="8 18" id="KW-0732">Signal</keyword>
<dbReference type="PIRSF" id="PIRSF026534">
    <property type="entry name" value="Endo_alpha-L-arabinosidase"/>
    <property type="match status" value="1"/>
</dbReference>
<dbReference type="CDD" id="cd18831">
    <property type="entry name" value="GH43_AnAbnA-like"/>
    <property type="match status" value="1"/>
</dbReference>
<evidence type="ECO:0000256" key="18">
    <source>
        <dbReference type="SAM" id="SignalP"/>
    </source>
</evidence>
<evidence type="ECO:0000256" key="2">
    <source>
        <dbReference type="ARBA" id="ARBA00004613"/>
    </source>
</evidence>
<evidence type="ECO:0000256" key="8">
    <source>
        <dbReference type="ARBA" id="ARBA00022729"/>
    </source>
</evidence>
<comment type="pathway">
    <text evidence="3 15">Glycan metabolism; L-arabinan degradation.</text>
</comment>
<reference evidence="19" key="1">
    <citation type="submission" date="2022-12" db="EMBL/GenBank/DDBJ databases">
        <authorList>
            <person name="Petersen C."/>
        </authorList>
    </citation>
    <scope>NUCLEOTIDE SEQUENCE</scope>
    <source>
        <strain evidence="19">IBT 29677</strain>
    </source>
</reference>
<dbReference type="InterPro" id="IPR016840">
    <property type="entry name" value="Glyco_hydro_43_endo_a_Ara-ase"/>
</dbReference>
<dbReference type="GO" id="GO:0045493">
    <property type="term" value="P:xylan catabolic process"/>
    <property type="evidence" value="ECO:0007669"/>
    <property type="project" value="UniProtKB-KW"/>
</dbReference>
<dbReference type="Pfam" id="PF04616">
    <property type="entry name" value="Glyco_hydro_43"/>
    <property type="match status" value="1"/>
</dbReference>
<dbReference type="PANTHER" id="PTHR43301:SF7">
    <property type="entry name" value="ARABINAN ENDO-1,5-ALPHA-L-ARABINOSIDASE C"/>
    <property type="match status" value="1"/>
</dbReference>
<feature type="site" description="Important for catalytic activity, responsible for pKa modulation of the active site Glu and correct orientation of both the proton donor and substrate" evidence="17">
    <location>
        <position position="157"/>
    </location>
</feature>
<evidence type="ECO:0000256" key="16">
    <source>
        <dbReference type="PIRSR" id="PIRSR606710-1"/>
    </source>
</evidence>
<evidence type="ECO:0000256" key="4">
    <source>
        <dbReference type="ARBA" id="ARBA00009865"/>
    </source>
</evidence>
<evidence type="ECO:0000256" key="17">
    <source>
        <dbReference type="PIRSR" id="PIRSR606710-2"/>
    </source>
</evidence>
<comment type="catalytic activity">
    <reaction evidence="1 15">
        <text>Endohydrolysis of (1-&gt;5)-alpha-arabinofuranosidic linkages in (1-&gt;5)-arabinans.</text>
        <dbReference type="EC" id="3.2.1.99"/>
    </reaction>
</comment>
<protein>
    <recommendedName>
        <fullName evidence="5 15">Arabinan endo-1,5-alpha-L-arabinosidase</fullName>
        <ecNumber evidence="5 15">3.2.1.99</ecNumber>
    </recommendedName>
</protein>
<keyword evidence="13" id="KW-0624">Polysaccharide degradation</keyword>
<dbReference type="EMBL" id="JAPZBU010000012">
    <property type="protein sequence ID" value="KAJ5376296.1"/>
    <property type="molecule type" value="Genomic_DNA"/>
</dbReference>
<dbReference type="GeneID" id="81376799"/>
<dbReference type="InterPro" id="IPR006710">
    <property type="entry name" value="Glyco_hydro_43"/>
</dbReference>
<evidence type="ECO:0000256" key="14">
    <source>
        <dbReference type="ARBA" id="ARBA00025221"/>
    </source>
</evidence>
<dbReference type="EC" id="3.2.1.99" evidence="5 15"/>
<comment type="similarity">
    <text evidence="4 15">Belongs to the glycosyl hydrolase 43 family.</text>
</comment>
<reference evidence="19" key="2">
    <citation type="journal article" date="2023" name="IMA Fungus">
        <title>Comparative genomic study of the Penicillium genus elucidates a diverse pangenome and 15 lateral gene transfer events.</title>
        <authorList>
            <person name="Petersen C."/>
            <person name="Sorensen T."/>
            <person name="Nielsen M.R."/>
            <person name="Sondergaard T.E."/>
            <person name="Sorensen J.L."/>
            <person name="Fitzpatrick D.A."/>
            <person name="Frisvad J.C."/>
            <person name="Nielsen K.L."/>
        </authorList>
    </citation>
    <scope>NUCLEOTIDE SEQUENCE</scope>
    <source>
        <strain evidence="19">IBT 29677</strain>
    </source>
</reference>
<keyword evidence="12 15" id="KW-0326">Glycosidase</keyword>
<comment type="subcellular location">
    <subcellularLocation>
        <location evidence="2">Secreted</location>
    </subcellularLocation>
</comment>
<comment type="caution">
    <text evidence="19">The sequence shown here is derived from an EMBL/GenBank/DDBJ whole genome shotgun (WGS) entry which is preliminary data.</text>
</comment>
<dbReference type="GO" id="GO:0005576">
    <property type="term" value="C:extracellular region"/>
    <property type="evidence" value="ECO:0007669"/>
    <property type="project" value="UniProtKB-SubCell"/>
</dbReference>
<dbReference type="Gene3D" id="2.115.10.20">
    <property type="entry name" value="Glycosyl hydrolase domain, family 43"/>
    <property type="match status" value="1"/>
</dbReference>
<dbReference type="InterPro" id="IPR050727">
    <property type="entry name" value="GH43_arabinanases"/>
</dbReference>
<organism evidence="19 20">
    <name type="scientific">Penicillium cosmopolitanum</name>
    <dbReference type="NCBI Taxonomy" id="1131564"/>
    <lineage>
        <taxon>Eukaryota</taxon>
        <taxon>Fungi</taxon>
        <taxon>Dikarya</taxon>
        <taxon>Ascomycota</taxon>
        <taxon>Pezizomycotina</taxon>
        <taxon>Eurotiomycetes</taxon>
        <taxon>Eurotiomycetidae</taxon>
        <taxon>Eurotiales</taxon>
        <taxon>Aspergillaceae</taxon>
        <taxon>Penicillium</taxon>
    </lineage>
</organism>
<evidence type="ECO:0000256" key="15">
    <source>
        <dbReference type="PIRNR" id="PIRNR026534"/>
    </source>
</evidence>
<evidence type="ECO:0000256" key="10">
    <source>
        <dbReference type="ARBA" id="ARBA00023180"/>
    </source>
</evidence>
<dbReference type="RefSeq" id="XP_056481326.1">
    <property type="nucleotide sequence ID" value="XM_056637819.1"/>
</dbReference>
<dbReference type="InterPro" id="IPR023296">
    <property type="entry name" value="Glyco_hydro_beta-prop_sf"/>
</dbReference>
<dbReference type="AlphaFoldDB" id="A0A9W9SCW0"/>
<evidence type="ECO:0000256" key="1">
    <source>
        <dbReference type="ARBA" id="ARBA00000375"/>
    </source>
</evidence>
<evidence type="ECO:0000256" key="5">
    <source>
        <dbReference type="ARBA" id="ARBA00012586"/>
    </source>
</evidence>
<dbReference type="PANTHER" id="PTHR43301">
    <property type="entry name" value="ARABINAN ENDO-1,5-ALPHA-L-ARABINOSIDASE"/>
    <property type="match status" value="1"/>
</dbReference>